<accession>A0A0J6VDE8</accession>
<organism evidence="4 5">
    <name type="scientific">Methylobacterium aquaticum</name>
    <dbReference type="NCBI Taxonomy" id="270351"/>
    <lineage>
        <taxon>Bacteria</taxon>
        <taxon>Pseudomonadati</taxon>
        <taxon>Pseudomonadota</taxon>
        <taxon>Alphaproteobacteria</taxon>
        <taxon>Hyphomicrobiales</taxon>
        <taxon>Methylobacteriaceae</taxon>
        <taxon>Methylobacterium</taxon>
    </lineage>
</organism>
<dbReference type="EMBL" id="LABX01000060">
    <property type="protein sequence ID" value="KMO37081.1"/>
    <property type="molecule type" value="Genomic_DNA"/>
</dbReference>
<keyword evidence="3" id="KW-0812">Transmembrane</keyword>
<keyword evidence="1" id="KW-0813">Transport</keyword>
<dbReference type="GO" id="GO:0060003">
    <property type="term" value="P:copper ion export"/>
    <property type="evidence" value="ECO:0007669"/>
    <property type="project" value="TreeGrafter"/>
</dbReference>
<sequence length="593" mass="62023">MVPFRLPAAPRVLDAAPAKIGLVLLALPLLTNSPRPAHAHEGHDHGAPQAPISKTIAPRGEAASAAFELVAIPRGDALVLYLDRFATAEPITDATLEVETPAGPATAEPAPDGSYRLSAPWLARRDPGQDHLDLVVTVTAGADVDVLSLAIVLPPAPKGGKAAASPPAEPPAHAGHDGESWVQALHERLTDRLAARDPGAGLFAAGGFVLGLATMALMRAGRRAPVLAVLVLAVTLVLGATAFAHDGDHAETRAAFVPPPADLAQRLADGAVFVPKPTQRLLSLRTQIVAEGAFRRTVSLPGRIIPDPNASGVVQSSVGGRLAPPPSGTFPRLGTRVRPGEVLALVTPPVQRVDLSDMRQRQGELDQQIAIVQRRVDRYLKLAPGGAVSQVQLDEAQDELKGLKDRRTALDRIRQEPEVLTAPVGGVIAEAAAVAGQMANPGQMVFQIVDPQKLWVEALSFDALTPAADATARMADGRTLPLAYQGAGLADRNQAIPVQFAIQGGSEGLRVGQFVTVLAAIDAEQRGLALPRASVVRTANGQDVVYAHIAAERYEAKPVRVAPLDGARVLVEAGVKPGTRVVVQGAELLDQVR</sequence>
<evidence type="ECO:0000313" key="4">
    <source>
        <dbReference type="EMBL" id="KMO37081.1"/>
    </source>
</evidence>
<protein>
    <submittedName>
        <fullName evidence="4">RND transporter</fullName>
    </submittedName>
</protein>
<name>A0A0J6VDE8_9HYPH</name>
<dbReference type="SUPFAM" id="SSF111369">
    <property type="entry name" value="HlyD-like secretion proteins"/>
    <property type="match status" value="1"/>
</dbReference>
<dbReference type="InterPro" id="IPR051909">
    <property type="entry name" value="MFP_Cation_Efflux"/>
</dbReference>
<keyword evidence="3" id="KW-0472">Membrane</keyword>
<evidence type="ECO:0000313" key="5">
    <source>
        <dbReference type="Proteomes" id="UP000035929"/>
    </source>
</evidence>
<feature type="region of interest" description="Disordered" evidence="2">
    <location>
        <begin position="158"/>
        <end position="178"/>
    </location>
</feature>
<reference evidence="4 5" key="1">
    <citation type="submission" date="2015-03" db="EMBL/GenBank/DDBJ databases">
        <title>Genome sequencing of Methylobacterium aquaticum DSM16371 type strain.</title>
        <authorList>
            <person name="Chaudhry V."/>
            <person name="Patil P.B."/>
        </authorList>
    </citation>
    <scope>NUCLEOTIDE SEQUENCE [LARGE SCALE GENOMIC DNA]</scope>
    <source>
        <strain evidence="4 5">DSM 16371</strain>
    </source>
</reference>
<evidence type="ECO:0000256" key="1">
    <source>
        <dbReference type="ARBA" id="ARBA00022448"/>
    </source>
</evidence>
<dbReference type="PANTHER" id="PTHR30097:SF4">
    <property type="entry name" value="SLR6042 PROTEIN"/>
    <property type="match status" value="1"/>
</dbReference>
<comment type="caution">
    <text evidence="4">The sequence shown here is derived from an EMBL/GenBank/DDBJ whole genome shotgun (WGS) entry which is preliminary data.</text>
</comment>
<evidence type="ECO:0000256" key="3">
    <source>
        <dbReference type="SAM" id="Phobius"/>
    </source>
</evidence>
<dbReference type="OrthoDB" id="7297681at2"/>
<dbReference type="Gene3D" id="2.40.420.20">
    <property type="match status" value="1"/>
</dbReference>
<keyword evidence="3" id="KW-1133">Transmembrane helix</keyword>
<dbReference type="GO" id="GO:0015679">
    <property type="term" value="P:plasma membrane copper ion transport"/>
    <property type="evidence" value="ECO:0007669"/>
    <property type="project" value="TreeGrafter"/>
</dbReference>
<gene>
    <name evidence="4" type="ORF">VP06_08530</name>
</gene>
<proteinExistence type="predicted"/>
<feature type="transmembrane region" description="Helical" evidence="3">
    <location>
        <begin position="199"/>
        <end position="217"/>
    </location>
</feature>
<dbReference type="PANTHER" id="PTHR30097">
    <property type="entry name" value="CATION EFFLUX SYSTEM PROTEIN CUSB"/>
    <property type="match status" value="1"/>
</dbReference>
<dbReference type="PATRIC" id="fig|270351.6.peg.6462"/>
<dbReference type="AlphaFoldDB" id="A0A0J6VDE8"/>
<dbReference type="Proteomes" id="UP000035929">
    <property type="component" value="Unassembled WGS sequence"/>
</dbReference>
<evidence type="ECO:0000256" key="2">
    <source>
        <dbReference type="SAM" id="MobiDB-lite"/>
    </source>
</evidence>
<dbReference type="GO" id="GO:0030313">
    <property type="term" value="C:cell envelope"/>
    <property type="evidence" value="ECO:0007669"/>
    <property type="project" value="TreeGrafter"/>
</dbReference>
<dbReference type="RefSeq" id="WP_048463353.1">
    <property type="nucleotide sequence ID" value="NZ_LABX01000060.1"/>
</dbReference>
<feature type="transmembrane region" description="Helical" evidence="3">
    <location>
        <begin position="224"/>
        <end position="244"/>
    </location>
</feature>